<evidence type="ECO:0008006" key="5">
    <source>
        <dbReference type="Google" id="ProtNLM"/>
    </source>
</evidence>
<sequence length="424" mass="44945">MKKITFFFLFALLSAVSIHAQNVFPSSGRAGIYSLTPAASLQVIGGARIGTGTSYLNIDSATGNLSFAGTAGYRVANNQFAFVAAAAPLAGLYFNATNTRYEFRSTSGVSALNIGADVNGRVGIGAATPTERLTIVDALNDKPYSGIMGVYANNLTQGVGIGYAGIRAIGSNSNQDLSLNAKNTGNITMQVNGTTGNVGIGTQLPTNKLSVKGAADFTGNVGIGFGTPNAPLQFANNVANRKIVMYQGPNNDHQYYGFGVNNLALRYQVDTTTADHVFYAATSSSTSAELMRIKGTGSVTIGTSTPATGYMLTVGGKVICTELKVQLQPFPDYVFEKNYALPTLNQVENHINTYHRLPGMPSAAEVETNGMEVGKMQGKVVEKVEEATLYILQLNKQNQQLQQQVDLLAKALQHLQAQVANLQK</sequence>
<keyword evidence="1" id="KW-0175">Coiled coil</keyword>
<dbReference type="EMBL" id="WHPF01000013">
    <property type="protein sequence ID" value="NNV57170.1"/>
    <property type="molecule type" value="Genomic_DNA"/>
</dbReference>
<protein>
    <recommendedName>
        <fullName evidence="5">Peptidase S74 domain-containing protein</fullName>
    </recommendedName>
</protein>
<evidence type="ECO:0000256" key="1">
    <source>
        <dbReference type="SAM" id="Coils"/>
    </source>
</evidence>
<name>A0A8J8JV99_9BACT</name>
<feature type="coiled-coil region" evidence="1">
    <location>
        <begin position="384"/>
        <end position="418"/>
    </location>
</feature>
<proteinExistence type="predicted"/>
<dbReference type="Proteomes" id="UP000598971">
    <property type="component" value="Unassembled WGS sequence"/>
</dbReference>
<comment type="caution">
    <text evidence="3">The sequence shown here is derived from an EMBL/GenBank/DDBJ whole genome shotgun (WGS) entry which is preliminary data.</text>
</comment>
<evidence type="ECO:0000313" key="3">
    <source>
        <dbReference type="EMBL" id="NNV57170.1"/>
    </source>
</evidence>
<evidence type="ECO:0000256" key="2">
    <source>
        <dbReference type="SAM" id="SignalP"/>
    </source>
</evidence>
<keyword evidence="4" id="KW-1185">Reference proteome</keyword>
<evidence type="ECO:0000313" key="4">
    <source>
        <dbReference type="Proteomes" id="UP000598971"/>
    </source>
</evidence>
<keyword evidence="2" id="KW-0732">Signal</keyword>
<reference evidence="3" key="1">
    <citation type="submission" date="2019-10" db="EMBL/GenBank/DDBJ databases">
        <title>Draft genome sequence of Panacibacter sp. KCS-6.</title>
        <authorList>
            <person name="Yim K.J."/>
        </authorList>
    </citation>
    <scope>NUCLEOTIDE SEQUENCE</scope>
    <source>
        <strain evidence="3">KCS-6</strain>
    </source>
</reference>
<accession>A0A8J8JV99</accession>
<feature type="chain" id="PRO_5035299731" description="Peptidase S74 domain-containing protein" evidence="2">
    <location>
        <begin position="21"/>
        <end position="424"/>
    </location>
</feature>
<organism evidence="3 4">
    <name type="scientific">Limnovirga soli</name>
    <dbReference type="NCBI Taxonomy" id="2656915"/>
    <lineage>
        <taxon>Bacteria</taxon>
        <taxon>Pseudomonadati</taxon>
        <taxon>Bacteroidota</taxon>
        <taxon>Chitinophagia</taxon>
        <taxon>Chitinophagales</taxon>
        <taxon>Chitinophagaceae</taxon>
        <taxon>Limnovirga</taxon>
    </lineage>
</organism>
<dbReference type="AlphaFoldDB" id="A0A8J8JV99"/>
<feature type="signal peptide" evidence="2">
    <location>
        <begin position="1"/>
        <end position="20"/>
    </location>
</feature>
<gene>
    <name evidence="3" type="ORF">GD597_16975</name>
</gene>
<dbReference type="RefSeq" id="WP_171609119.1">
    <property type="nucleotide sequence ID" value="NZ_WHPF01000013.1"/>
</dbReference>